<dbReference type="Pfam" id="PF00176">
    <property type="entry name" value="SNF2-rel_dom"/>
    <property type="match status" value="1"/>
</dbReference>
<reference evidence="2 3" key="1">
    <citation type="journal article" date="2018" name="Nat. Ecol. Evol.">
        <title>Shark genomes provide insights into elasmobranch evolution and the origin of vertebrates.</title>
        <authorList>
            <person name="Hara Y"/>
            <person name="Yamaguchi K"/>
            <person name="Onimaru K"/>
            <person name="Kadota M"/>
            <person name="Koyanagi M"/>
            <person name="Keeley SD"/>
            <person name="Tatsumi K"/>
            <person name="Tanaka K"/>
            <person name="Motone F"/>
            <person name="Kageyama Y"/>
            <person name="Nozu R"/>
            <person name="Adachi N"/>
            <person name="Nishimura O"/>
            <person name="Nakagawa R"/>
            <person name="Tanegashima C"/>
            <person name="Kiyatake I"/>
            <person name="Matsumoto R"/>
            <person name="Murakumo K"/>
            <person name="Nishida K"/>
            <person name="Terakita A"/>
            <person name="Kuratani S"/>
            <person name="Sato K"/>
            <person name="Hyodo S Kuraku.S."/>
        </authorList>
    </citation>
    <scope>NUCLEOTIDE SEQUENCE [LARGE SCALE GENOMIC DNA]</scope>
</reference>
<dbReference type="GO" id="GO:0005524">
    <property type="term" value="F:ATP binding"/>
    <property type="evidence" value="ECO:0007669"/>
    <property type="project" value="InterPro"/>
</dbReference>
<dbReference type="Gene3D" id="3.40.50.10810">
    <property type="entry name" value="Tandem AAA-ATPase domain"/>
    <property type="match status" value="1"/>
</dbReference>
<dbReference type="Proteomes" id="UP000287033">
    <property type="component" value="Unassembled WGS sequence"/>
</dbReference>
<dbReference type="PANTHER" id="PTHR46850:SF1">
    <property type="entry name" value="CHROMODOMAIN-HELICASE-DNA-BINDING PROTEIN 9"/>
    <property type="match status" value="1"/>
</dbReference>
<dbReference type="InterPro" id="IPR051493">
    <property type="entry name" value="CHD"/>
</dbReference>
<feature type="domain" description="SNF2 N-terminal" evidence="1">
    <location>
        <begin position="1"/>
        <end position="73"/>
    </location>
</feature>
<dbReference type="OrthoDB" id="5857104at2759"/>
<proteinExistence type="predicted"/>
<comment type="caution">
    <text evidence="2">The sequence shown here is derived from an EMBL/GenBank/DDBJ whole genome shotgun (WGS) entry which is preliminary data.</text>
</comment>
<evidence type="ECO:0000313" key="2">
    <source>
        <dbReference type="EMBL" id="GCC48517.1"/>
    </source>
</evidence>
<dbReference type="EMBL" id="BEZZ01245541">
    <property type="protein sequence ID" value="GCC48517.1"/>
    <property type="molecule type" value="Genomic_DNA"/>
</dbReference>
<dbReference type="InterPro" id="IPR000330">
    <property type="entry name" value="SNF2_N"/>
</dbReference>
<dbReference type="InterPro" id="IPR027417">
    <property type="entry name" value="P-loop_NTPase"/>
</dbReference>
<name>A0A401U0U5_CHIPU</name>
<protein>
    <recommendedName>
        <fullName evidence="1">SNF2 N-terminal domain-containing protein</fullName>
    </recommendedName>
</protein>
<dbReference type="STRING" id="137246.A0A401U0U5"/>
<organism evidence="2 3">
    <name type="scientific">Chiloscyllium punctatum</name>
    <name type="common">Brownbanded bambooshark</name>
    <name type="synonym">Hemiscyllium punctatum</name>
    <dbReference type="NCBI Taxonomy" id="137246"/>
    <lineage>
        <taxon>Eukaryota</taxon>
        <taxon>Metazoa</taxon>
        <taxon>Chordata</taxon>
        <taxon>Craniata</taxon>
        <taxon>Vertebrata</taxon>
        <taxon>Chondrichthyes</taxon>
        <taxon>Elasmobranchii</taxon>
        <taxon>Galeomorphii</taxon>
        <taxon>Galeoidea</taxon>
        <taxon>Orectolobiformes</taxon>
        <taxon>Hemiscylliidae</taxon>
        <taxon>Chiloscyllium</taxon>
    </lineage>
</organism>
<accession>A0A401U0U5</accession>
<sequence length="82" mass="9410">MMLRRLKEDVEKNLAPKEETIIEVELTNIQKKYYRAILERNFTFLAKGAGQANVPNLLNTMMELRKCCNHPYLINGEGGRGA</sequence>
<dbReference type="PANTHER" id="PTHR46850">
    <property type="entry name" value="CHROMODOMAIN-HELICASE-DNA-BINDING PROTEIN 9"/>
    <property type="match status" value="1"/>
</dbReference>
<dbReference type="InterPro" id="IPR038718">
    <property type="entry name" value="SNF2-like_sf"/>
</dbReference>
<dbReference type="SUPFAM" id="SSF52540">
    <property type="entry name" value="P-loop containing nucleoside triphosphate hydrolases"/>
    <property type="match status" value="1"/>
</dbReference>
<keyword evidence="3" id="KW-1185">Reference proteome</keyword>
<dbReference type="Gene3D" id="3.40.50.300">
    <property type="entry name" value="P-loop containing nucleotide triphosphate hydrolases"/>
    <property type="match status" value="1"/>
</dbReference>
<gene>
    <name evidence="2" type="ORF">chiPu_0032771</name>
</gene>
<dbReference type="AlphaFoldDB" id="A0A401U0U5"/>
<evidence type="ECO:0000259" key="1">
    <source>
        <dbReference type="Pfam" id="PF00176"/>
    </source>
</evidence>
<evidence type="ECO:0000313" key="3">
    <source>
        <dbReference type="Proteomes" id="UP000287033"/>
    </source>
</evidence>